<comment type="caution">
    <text evidence="2">The sequence shown here is derived from an EMBL/GenBank/DDBJ whole genome shotgun (WGS) entry which is preliminary data.</text>
</comment>
<dbReference type="Pfam" id="PF13966">
    <property type="entry name" value="zf-RVT"/>
    <property type="match status" value="1"/>
</dbReference>
<dbReference type="AlphaFoldDB" id="A0AAW2J8F1"/>
<sequence length="263" mass="30032">MACSGPLITAFPRGPAITGLPSDSLLQEVLQHGQWAWPSATDFDINEIISSLPPTHPGESDTILWVSNSGKFSTAAALQFLQPSSPLVPWFGLLEGKFKIPRHNFILWLEIKERLSTLDRLWLGQQGLESVLCDDHASESHFHLFFHCSYSKRCLAVLRRVMRFCWPGFDWQTAILWASKRWRGTHLMNAAARALLAALVYHIWSERNNRRYNCTASSAESLALRVIEVVRLRIISANIRPCLQLQILYRVWRIPWQGNANML</sequence>
<name>A0AAW2J8F1_SESRA</name>
<reference evidence="2" key="2">
    <citation type="journal article" date="2024" name="Plant">
        <title>Genomic evolution and insights into agronomic trait innovations of Sesamum species.</title>
        <authorList>
            <person name="Miao H."/>
            <person name="Wang L."/>
            <person name="Qu L."/>
            <person name="Liu H."/>
            <person name="Sun Y."/>
            <person name="Le M."/>
            <person name="Wang Q."/>
            <person name="Wei S."/>
            <person name="Zheng Y."/>
            <person name="Lin W."/>
            <person name="Duan Y."/>
            <person name="Cao H."/>
            <person name="Xiong S."/>
            <person name="Wang X."/>
            <person name="Wei L."/>
            <person name="Li C."/>
            <person name="Ma Q."/>
            <person name="Ju M."/>
            <person name="Zhao R."/>
            <person name="Li G."/>
            <person name="Mu C."/>
            <person name="Tian Q."/>
            <person name="Mei H."/>
            <person name="Zhang T."/>
            <person name="Gao T."/>
            <person name="Zhang H."/>
        </authorList>
    </citation>
    <scope>NUCLEOTIDE SEQUENCE</scope>
    <source>
        <strain evidence="2">G02</strain>
    </source>
</reference>
<proteinExistence type="predicted"/>
<feature type="domain" description="Reverse transcriptase zinc-binding" evidence="1">
    <location>
        <begin position="72"/>
        <end position="153"/>
    </location>
</feature>
<accession>A0AAW2J8F1</accession>
<gene>
    <name evidence="2" type="ORF">Sradi_7065600</name>
</gene>
<dbReference type="PANTHER" id="PTHR33116">
    <property type="entry name" value="REVERSE TRANSCRIPTASE ZINC-BINDING DOMAIN-CONTAINING PROTEIN-RELATED-RELATED"/>
    <property type="match status" value="1"/>
</dbReference>
<evidence type="ECO:0000259" key="1">
    <source>
        <dbReference type="Pfam" id="PF13966"/>
    </source>
</evidence>
<dbReference type="PANTHER" id="PTHR33116:SF84">
    <property type="entry name" value="RNA-DIRECTED DNA POLYMERASE"/>
    <property type="match status" value="1"/>
</dbReference>
<organism evidence="2">
    <name type="scientific">Sesamum radiatum</name>
    <name type="common">Black benniseed</name>
    <dbReference type="NCBI Taxonomy" id="300843"/>
    <lineage>
        <taxon>Eukaryota</taxon>
        <taxon>Viridiplantae</taxon>
        <taxon>Streptophyta</taxon>
        <taxon>Embryophyta</taxon>
        <taxon>Tracheophyta</taxon>
        <taxon>Spermatophyta</taxon>
        <taxon>Magnoliopsida</taxon>
        <taxon>eudicotyledons</taxon>
        <taxon>Gunneridae</taxon>
        <taxon>Pentapetalae</taxon>
        <taxon>asterids</taxon>
        <taxon>lamiids</taxon>
        <taxon>Lamiales</taxon>
        <taxon>Pedaliaceae</taxon>
        <taxon>Sesamum</taxon>
    </lineage>
</organism>
<protein>
    <recommendedName>
        <fullName evidence="1">Reverse transcriptase zinc-binding domain-containing protein</fullName>
    </recommendedName>
</protein>
<dbReference type="InterPro" id="IPR026960">
    <property type="entry name" value="RVT-Znf"/>
</dbReference>
<evidence type="ECO:0000313" key="2">
    <source>
        <dbReference type="EMBL" id="KAL0289808.1"/>
    </source>
</evidence>
<reference evidence="2" key="1">
    <citation type="submission" date="2020-06" db="EMBL/GenBank/DDBJ databases">
        <authorList>
            <person name="Li T."/>
            <person name="Hu X."/>
            <person name="Zhang T."/>
            <person name="Song X."/>
            <person name="Zhang H."/>
            <person name="Dai N."/>
            <person name="Sheng W."/>
            <person name="Hou X."/>
            <person name="Wei L."/>
        </authorList>
    </citation>
    <scope>NUCLEOTIDE SEQUENCE</scope>
    <source>
        <strain evidence="2">G02</strain>
        <tissue evidence="2">Leaf</tissue>
    </source>
</reference>
<dbReference type="EMBL" id="JACGWJ010000665">
    <property type="protein sequence ID" value="KAL0289808.1"/>
    <property type="molecule type" value="Genomic_DNA"/>
</dbReference>